<evidence type="ECO:0000313" key="1">
    <source>
        <dbReference type="EMBL" id="HAA84523.1"/>
    </source>
</evidence>
<comment type="caution">
    <text evidence="1">The sequence shown here is derived from an EMBL/GenBank/DDBJ whole genome shotgun (WGS) entry which is preliminary data.</text>
</comment>
<gene>
    <name evidence="1" type="ORF">DCE01_07050</name>
</gene>
<protein>
    <submittedName>
        <fullName evidence="1">Uncharacterized protein</fullName>
    </submittedName>
</protein>
<dbReference type="AlphaFoldDB" id="A0A3B8N5U5"/>
<evidence type="ECO:0000313" key="2">
    <source>
        <dbReference type="Proteomes" id="UP000257240"/>
    </source>
</evidence>
<name>A0A3B8N5U5_9BACT</name>
<dbReference type="Proteomes" id="UP000257240">
    <property type="component" value="Unassembled WGS sequence"/>
</dbReference>
<reference evidence="1 2" key="1">
    <citation type="journal article" date="2018" name="Nat. Biotechnol.">
        <title>A standardized bacterial taxonomy based on genome phylogeny substantially revises the tree of life.</title>
        <authorList>
            <person name="Parks D.H."/>
            <person name="Chuvochina M."/>
            <person name="Waite D.W."/>
            <person name="Rinke C."/>
            <person name="Skarshewski A."/>
            <person name="Chaumeil P.A."/>
            <person name="Hugenholtz P."/>
        </authorList>
    </citation>
    <scope>NUCLEOTIDE SEQUENCE [LARGE SCALE GENOMIC DNA]</scope>
    <source>
        <strain evidence="1">UBA12529</strain>
    </source>
</reference>
<organism evidence="1 2">
    <name type="scientific">Thermodesulfobacterium commune</name>
    <dbReference type="NCBI Taxonomy" id="1741"/>
    <lineage>
        <taxon>Bacteria</taxon>
        <taxon>Pseudomonadati</taxon>
        <taxon>Thermodesulfobacteriota</taxon>
        <taxon>Thermodesulfobacteria</taxon>
        <taxon>Thermodesulfobacteriales</taxon>
        <taxon>Thermodesulfobacteriaceae</taxon>
        <taxon>Thermodesulfobacterium</taxon>
    </lineage>
</organism>
<proteinExistence type="predicted"/>
<sequence>MLVQVDFSILRWIENIEQPWCLIAMIDDGNGKIYAEFHPRDTTKSNMKVIKSKKVSFLPFIQTKRPTLRPSDMEGFHYDVRLEHRETQIQMALKELNIEIIHANSPKAKRRI</sequence>
<accession>A0A3B8N5U5</accession>
<dbReference type="EMBL" id="DLVE01000090">
    <property type="protein sequence ID" value="HAA84523.1"/>
    <property type="molecule type" value="Genomic_DNA"/>
</dbReference>